<dbReference type="KEGG" id="ddb:E7747_03530"/>
<dbReference type="PROSITE" id="PS51257">
    <property type="entry name" value="PROKAR_LIPOPROTEIN"/>
    <property type="match status" value="1"/>
</dbReference>
<dbReference type="RefSeq" id="WP_136414146.1">
    <property type="nucleotide sequence ID" value="NZ_CP039396.1"/>
</dbReference>
<proteinExistence type="predicted"/>
<keyword evidence="2" id="KW-1185">Reference proteome</keyword>
<dbReference type="EMBL" id="CP039396">
    <property type="protein sequence ID" value="QCD41460.1"/>
    <property type="molecule type" value="Genomic_DNA"/>
</dbReference>
<evidence type="ECO:0000313" key="1">
    <source>
        <dbReference type="EMBL" id="QCD41460.1"/>
    </source>
</evidence>
<dbReference type="AlphaFoldDB" id="A0A4P7W264"/>
<accession>A0A4P7W264</accession>
<protein>
    <submittedName>
        <fullName evidence="1">Uncharacterized protein</fullName>
    </submittedName>
</protein>
<reference evidence="2" key="1">
    <citation type="submission" date="2019-02" db="EMBL/GenBank/DDBJ databases">
        <title>Isolation and identification of novel species under the genus Muribaculum.</title>
        <authorList>
            <person name="Miyake S."/>
            <person name="Ding Y."/>
            <person name="Low A."/>
            <person name="Soh M."/>
            <person name="Seedorf H."/>
        </authorList>
    </citation>
    <scope>NUCLEOTIDE SEQUENCE [LARGE SCALE GENOMIC DNA]</scope>
    <source>
        <strain evidence="2">H5</strain>
    </source>
</reference>
<gene>
    <name evidence="1" type="ORF">E7747_03530</name>
</gene>
<dbReference type="Proteomes" id="UP000297149">
    <property type="component" value="Chromosome"/>
</dbReference>
<name>A0A4P7W264_9BACT</name>
<evidence type="ECO:0000313" key="2">
    <source>
        <dbReference type="Proteomes" id="UP000297149"/>
    </source>
</evidence>
<sequence length="154" mass="16792">MRHLILRHVTAFIVIVTSIVAVSCIKNSKPQQTIPSDDEERVYMLVATPGAEGDFTRAVAVSDSLFADMLTIACVETGHVAEALDFARRALRLAEELADTTACSTPSIRSTPCAVPTSTVNLATLKFHQPKLSAKYPQRLGDFPKFGLGYSLRR</sequence>
<organism evidence="1 2">
    <name type="scientific">Duncaniella dubosii</name>
    <dbReference type="NCBI Taxonomy" id="2518971"/>
    <lineage>
        <taxon>Bacteria</taxon>
        <taxon>Pseudomonadati</taxon>
        <taxon>Bacteroidota</taxon>
        <taxon>Bacteroidia</taxon>
        <taxon>Bacteroidales</taxon>
        <taxon>Muribaculaceae</taxon>
        <taxon>Duncaniella</taxon>
    </lineage>
</organism>